<dbReference type="SUPFAM" id="SSF103473">
    <property type="entry name" value="MFS general substrate transporter"/>
    <property type="match status" value="1"/>
</dbReference>
<keyword evidence="7" id="KW-0175">Coiled coil</keyword>
<feature type="compositionally biased region" description="Low complexity" evidence="8">
    <location>
        <begin position="572"/>
        <end position="587"/>
    </location>
</feature>
<evidence type="ECO:0000256" key="6">
    <source>
        <dbReference type="ARBA" id="ARBA00023136"/>
    </source>
</evidence>
<feature type="compositionally biased region" description="Basic and acidic residues" evidence="8">
    <location>
        <begin position="598"/>
        <end position="607"/>
    </location>
</feature>
<dbReference type="InterPro" id="IPR001680">
    <property type="entry name" value="WD40_rpt"/>
</dbReference>
<evidence type="ECO:0000256" key="8">
    <source>
        <dbReference type="SAM" id="MobiDB-lite"/>
    </source>
</evidence>
<evidence type="ECO:0000256" key="7">
    <source>
        <dbReference type="SAM" id="Coils"/>
    </source>
</evidence>
<feature type="transmembrane region" description="Helical" evidence="9">
    <location>
        <begin position="328"/>
        <end position="348"/>
    </location>
</feature>
<proteinExistence type="inferred from homology"/>
<evidence type="ECO:0000313" key="11">
    <source>
        <dbReference type="Proteomes" id="UP000241890"/>
    </source>
</evidence>
<dbReference type="InParanoid" id="A0A2R5GGI5"/>
<evidence type="ECO:0000256" key="5">
    <source>
        <dbReference type="ARBA" id="ARBA00022989"/>
    </source>
</evidence>
<comment type="subcellular location">
    <subcellularLocation>
        <location evidence="1">Endomembrane system</location>
        <topology evidence="1">Multi-pass membrane protein</topology>
    </subcellularLocation>
</comment>
<dbReference type="Gene3D" id="1.20.1250.20">
    <property type="entry name" value="MFS general substrate transporter like domains"/>
    <property type="match status" value="1"/>
</dbReference>
<dbReference type="InterPro" id="IPR024671">
    <property type="entry name" value="Atg22-like"/>
</dbReference>
<feature type="transmembrane region" description="Helical" evidence="9">
    <location>
        <begin position="360"/>
        <end position="382"/>
    </location>
</feature>
<keyword evidence="4 9" id="KW-0812">Transmembrane</keyword>
<dbReference type="PANTHER" id="PTHR23519">
    <property type="entry name" value="AUTOPHAGY-RELATED PROTEIN 22"/>
    <property type="match status" value="1"/>
</dbReference>
<evidence type="ECO:0000256" key="1">
    <source>
        <dbReference type="ARBA" id="ARBA00004127"/>
    </source>
</evidence>
<dbReference type="InterPro" id="IPR011701">
    <property type="entry name" value="MFS"/>
</dbReference>
<dbReference type="InterPro" id="IPR015943">
    <property type="entry name" value="WD40/YVTN_repeat-like_dom_sf"/>
</dbReference>
<feature type="transmembrane region" description="Helical" evidence="9">
    <location>
        <begin position="236"/>
        <end position="255"/>
    </location>
</feature>
<feature type="region of interest" description="Disordered" evidence="8">
    <location>
        <begin position="569"/>
        <end position="640"/>
    </location>
</feature>
<dbReference type="OrthoDB" id="42657at2759"/>
<keyword evidence="5 9" id="KW-1133">Transmembrane helix</keyword>
<dbReference type="Pfam" id="PF07690">
    <property type="entry name" value="MFS_1"/>
    <property type="match status" value="1"/>
</dbReference>
<dbReference type="SUPFAM" id="SSF50978">
    <property type="entry name" value="WD40 repeat-like"/>
    <property type="match status" value="1"/>
</dbReference>
<evidence type="ECO:0000256" key="4">
    <source>
        <dbReference type="ARBA" id="ARBA00022692"/>
    </source>
</evidence>
<dbReference type="GO" id="GO:0022857">
    <property type="term" value="F:transmembrane transporter activity"/>
    <property type="evidence" value="ECO:0007669"/>
    <property type="project" value="InterPro"/>
</dbReference>
<evidence type="ECO:0000313" key="10">
    <source>
        <dbReference type="EMBL" id="GBG28868.1"/>
    </source>
</evidence>
<dbReference type="GO" id="GO:0012505">
    <property type="term" value="C:endomembrane system"/>
    <property type="evidence" value="ECO:0007669"/>
    <property type="project" value="UniProtKB-SubCell"/>
</dbReference>
<feature type="transmembrane region" description="Helical" evidence="9">
    <location>
        <begin position="422"/>
        <end position="447"/>
    </location>
</feature>
<dbReference type="PANTHER" id="PTHR23519:SF1">
    <property type="entry name" value="AUTOPHAGY-RELATED PROTEIN 22"/>
    <property type="match status" value="1"/>
</dbReference>
<dbReference type="Gene3D" id="2.130.10.10">
    <property type="entry name" value="YVTN repeat-like/Quinoprotein amine dehydrogenase"/>
    <property type="match status" value="2"/>
</dbReference>
<evidence type="ECO:0000256" key="9">
    <source>
        <dbReference type="SAM" id="Phobius"/>
    </source>
</evidence>
<dbReference type="Pfam" id="PF11700">
    <property type="entry name" value="ATG22"/>
    <property type="match status" value="1"/>
</dbReference>
<feature type="coiled-coil region" evidence="7">
    <location>
        <begin position="642"/>
        <end position="669"/>
    </location>
</feature>
<feature type="transmembrane region" description="Helical" evidence="9">
    <location>
        <begin position="299"/>
        <end position="322"/>
    </location>
</feature>
<sequence length="1022" mass="110608">MALNMEMDEVGVKGDTKSFSDRVFCLCKGFAPDNAEARGYVYCCASRGTTSIYASLFASVALNAFALSVSDCDGEIFSGAIKASSLVSSLGVVEGVLNALLSPFLGSIADLTPHRKRGLGISFCIFLGMVLVQALFFLSKDSDKLDPEDEEGIEYLQRPLWQSDVALLILCVSVIIQVVSYEIAALMTQSYSSELSRDDLEVTRYVGLGYTTLNSMQLLLAAVVTGISLVAGFSSFQQGTVGGFIAFILALFWFIPGFRMLGERKTVDPEFSRSCCGLKHIGQTLGEILTKYPELLKFLVSWALGSGAVTSVAILSTSYLQFHLGYDGVLTSAVMALALFFSVPGSLLTHRLTRYLSLKAIYILVLVIYGISFILGPAVLLADSVPVNDVNATATLTQYGLCDFVITGDTEETRQEPASFTFYLLLVFTVTWGLCLGALYVISNSLFAALIPGGKESSFFGIKILFAKVLTWLPPLLFTTINEQVDSLRWAIVPLGPLFLLAAIVAFFIDFEKGKAHIADTMHRRPNVDRVGEATLAMRQLTLAGFVKTRPQAVQGVQDIHGEAERLNTRLPKSAPSSQGPSSSPVPEKTTLAQAPTHETDETRALTEEAAPAELTKSASDPKAVSDNEHPGSDDEGYAESLDYETRRRQKIEENNAFLEKKAQVMNEIGIGATENDTVVEGTSTPIYASSGLDAVPQALPRAALQTWQDDSLKRIYALDAHPSRAIVAAAGHGGRVSVFAAQHEDPVMSFKAFRGWCSSVHFVGNTSLLLGASNDGGLTLFDTNLIDETDGAPRIVANGPSDLHASGIFSMHVNDHLVATASKDASVALCRVTENSDLVVTERFPDLHGGVVKSVRLRDQNTFASTGNDVCLHVCDIRTKSVSVTIDNVHEQAANSVRWRNEHQLMTTSFGPEMRLFDIRAPRPSNPVAEYVGHAPRPRTIYHPLFSSDGKYVTVCGDHRVTTFDVDSKETLYIGGLDFSPTALCLDSLAHDEGADSKHDLSRRIYVGGPRTVVTIALGET</sequence>
<keyword evidence="11" id="KW-1185">Reference proteome</keyword>
<protein>
    <submittedName>
        <fullName evidence="10">Autophagy-related protein 22</fullName>
    </submittedName>
</protein>
<feature type="transmembrane region" description="Helical" evidence="9">
    <location>
        <begin position="205"/>
        <end position="230"/>
    </location>
</feature>
<dbReference type="InterPro" id="IPR036259">
    <property type="entry name" value="MFS_trans_sf"/>
</dbReference>
<keyword evidence="3" id="KW-0813">Transport</keyword>
<reference evidence="10 11" key="1">
    <citation type="submission" date="2017-12" db="EMBL/GenBank/DDBJ databases">
        <title>Sequencing, de novo assembly and annotation of complete genome of a new Thraustochytrid species, strain FCC1311.</title>
        <authorList>
            <person name="Sedici K."/>
            <person name="Godart F."/>
            <person name="Aiese Cigliano R."/>
            <person name="Sanseverino W."/>
            <person name="Barakat M."/>
            <person name="Ortet P."/>
            <person name="Marechal E."/>
            <person name="Cagnac O."/>
            <person name="Amato A."/>
        </authorList>
    </citation>
    <scope>NUCLEOTIDE SEQUENCE [LARGE SCALE GENOMIC DNA]</scope>
</reference>
<dbReference type="Proteomes" id="UP000241890">
    <property type="component" value="Unassembled WGS sequence"/>
</dbReference>
<dbReference type="InterPro" id="IPR050495">
    <property type="entry name" value="ATG22/LtaA_families"/>
</dbReference>
<dbReference type="SMART" id="SM00320">
    <property type="entry name" value="WD40"/>
    <property type="match status" value="6"/>
</dbReference>
<dbReference type="EMBL" id="BEYU01000049">
    <property type="protein sequence ID" value="GBG28868.1"/>
    <property type="molecule type" value="Genomic_DNA"/>
</dbReference>
<keyword evidence="6 9" id="KW-0472">Membrane</keyword>
<dbReference type="AlphaFoldDB" id="A0A2R5GGI5"/>
<feature type="transmembrane region" description="Helical" evidence="9">
    <location>
        <begin position="165"/>
        <end position="184"/>
    </location>
</feature>
<dbReference type="InterPro" id="IPR036322">
    <property type="entry name" value="WD40_repeat_dom_sf"/>
</dbReference>
<feature type="transmembrane region" description="Helical" evidence="9">
    <location>
        <begin position="490"/>
        <end position="509"/>
    </location>
</feature>
<organism evidence="10 11">
    <name type="scientific">Hondaea fermentalgiana</name>
    <dbReference type="NCBI Taxonomy" id="2315210"/>
    <lineage>
        <taxon>Eukaryota</taxon>
        <taxon>Sar</taxon>
        <taxon>Stramenopiles</taxon>
        <taxon>Bigyra</taxon>
        <taxon>Labyrinthulomycetes</taxon>
        <taxon>Thraustochytrida</taxon>
        <taxon>Thraustochytriidae</taxon>
        <taxon>Hondaea</taxon>
    </lineage>
</organism>
<feature type="compositionally biased region" description="Basic and acidic residues" evidence="8">
    <location>
        <begin position="624"/>
        <end position="633"/>
    </location>
</feature>
<gene>
    <name evidence="10" type="ORF">FCC1311_050892</name>
</gene>
<evidence type="ECO:0000256" key="2">
    <source>
        <dbReference type="ARBA" id="ARBA00006978"/>
    </source>
</evidence>
<comment type="similarity">
    <text evidence="2">Belongs to the ATG22 family.</text>
</comment>
<accession>A0A2R5GGI5</accession>
<comment type="caution">
    <text evidence="10">The sequence shown here is derived from an EMBL/GenBank/DDBJ whole genome shotgun (WGS) entry which is preliminary data.</text>
</comment>
<evidence type="ECO:0000256" key="3">
    <source>
        <dbReference type="ARBA" id="ARBA00022448"/>
    </source>
</evidence>
<feature type="transmembrane region" description="Helical" evidence="9">
    <location>
        <begin position="119"/>
        <end position="138"/>
    </location>
</feature>
<name>A0A2R5GGI5_9STRA</name>